<dbReference type="eggNOG" id="ENOG502S8FM">
    <property type="taxonomic scope" value="Eukaryota"/>
</dbReference>
<reference evidence="3" key="1">
    <citation type="journal article" date="2013" name="Genome Announc.">
        <title>Draft genome sequence of the grapevine dieback fungus Eutypa lata UCR-EL1.</title>
        <authorList>
            <person name="Blanco-Ulate B."/>
            <person name="Rolshausen P.E."/>
            <person name="Cantu D."/>
        </authorList>
    </citation>
    <scope>NUCLEOTIDE SEQUENCE [LARGE SCALE GENOMIC DNA]</scope>
    <source>
        <strain evidence="3">UCR-EL1</strain>
    </source>
</reference>
<evidence type="ECO:0000313" key="3">
    <source>
        <dbReference type="Proteomes" id="UP000012174"/>
    </source>
</evidence>
<dbReference type="Pfam" id="PF11790">
    <property type="entry name" value="Glyco_hydro_cc"/>
    <property type="match status" value="1"/>
</dbReference>
<dbReference type="SUPFAM" id="SSF51445">
    <property type="entry name" value="(Trans)glycosidases"/>
    <property type="match status" value="1"/>
</dbReference>
<dbReference type="GO" id="GO:0009277">
    <property type="term" value="C:fungal-type cell wall"/>
    <property type="evidence" value="ECO:0007669"/>
    <property type="project" value="TreeGrafter"/>
</dbReference>
<sequence>MVRTLYQLGNIDWNHLLAVLTSQKETIVHFYSEPDLQNISPEDAVRTWKDRMLPLRKKYQVKLVSPSCVGNDIGSRWLDTFMSQLLNDEKPDYLGLHFYTALDEPSGREIEIAKEYFKSRHEKHNFPVIISELASTSRRVPEVIYFSKAIASWLETQDWVFEYGFFGVSLWPTDNFVSPAAQLLDSSGRWTYLGKWFVGAEDDGQSEQSDG</sequence>
<dbReference type="Proteomes" id="UP000012174">
    <property type="component" value="Unassembled WGS sequence"/>
</dbReference>
<name>M7TP31_EUTLA</name>
<dbReference type="InterPro" id="IPR017853">
    <property type="entry name" value="GH"/>
</dbReference>
<organism evidence="2 3">
    <name type="scientific">Eutypa lata (strain UCR-EL1)</name>
    <name type="common">Grapevine dieback disease fungus</name>
    <name type="synonym">Eutypa armeniacae</name>
    <dbReference type="NCBI Taxonomy" id="1287681"/>
    <lineage>
        <taxon>Eukaryota</taxon>
        <taxon>Fungi</taxon>
        <taxon>Dikarya</taxon>
        <taxon>Ascomycota</taxon>
        <taxon>Pezizomycotina</taxon>
        <taxon>Sordariomycetes</taxon>
        <taxon>Xylariomycetidae</taxon>
        <taxon>Xylariales</taxon>
        <taxon>Diatrypaceae</taxon>
        <taxon>Eutypa</taxon>
    </lineage>
</organism>
<dbReference type="PANTHER" id="PTHR34154:SF3">
    <property type="entry name" value="ALKALI-SENSITIVE LINKAGE PROTEIN 1"/>
    <property type="match status" value="1"/>
</dbReference>
<dbReference type="EMBL" id="KB706235">
    <property type="protein sequence ID" value="EMR68475.1"/>
    <property type="molecule type" value="Genomic_DNA"/>
</dbReference>
<evidence type="ECO:0000259" key="1">
    <source>
        <dbReference type="Pfam" id="PF11790"/>
    </source>
</evidence>
<dbReference type="InterPro" id="IPR053183">
    <property type="entry name" value="ASL1"/>
</dbReference>
<dbReference type="InterPro" id="IPR024655">
    <property type="entry name" value="Asl1_glyco_hydro_catalytic"/>
</dbReference>
<evidence type="ECO:0000313" key="2">
    <source>
        <dbReference type="EMBL" id="EMR68475.1"/>
    </source>
</evidence>
<dbReference type="KEGG" id="ela:UCREL1_4504"/>
<dbReference type="OrthoDB" id="43654at2759"/>
<gene>
    <name evidence="2" type="ORF">UCREL1_4504</name>
</gene>
<dbReference type="GO" id="GO:0071966">
    <property type="term" value="P:fungal-type cell wall polysaccharide metabolic process"/>
    <property type="evidence" value="ECO:0007669"/>
    <property type="project" value="TreeGrafter"/>
</dbReference>
<feature type="domain" description="Asl1-like glycosyl hydrolase catalytic" evidence="1">
    <location>
        <begin position="14"/>
        <end position="197"/>
    </location>
</feature>
<dbReference type="GO" id="GO:0016787">
    <property type="term" value="F:hydrolase activity"/>
    <property type="evidence" value="ECO:0007669"/>
    <property type="project" value="UniProtKB-KW"/>
</dbReference>
<keyword evidence="2" id="KW-0378">Hydrolase</keyword>
<proteinExistence type="predicted"/>
<keyword evidence="3" id="KW-1185">Reference proteome</keyword>
<dbReference type="AlphaFoldDB" id="M7TP31"/>
<dbReference type="OMA" id="LANWMDK"/>
<dbReference type="PANTHER" id="PTHR34154">
    <property type="entry name" value="ALKALI-SENSITIVE LINKAGE PROTEIN 1"/>
    <property type="match status" value="1"/>
</dbReference>
<protein>
    <submittedName>
        <fullName evidence="2">Putative glycosyl hydrolase 53 domain-containing protein</fullName>
    </submittedName>
</protein>
<accession>M7TP31</accession>
<dbReference type="HOGENOM" id="CLU_040908_2_0_1"/>